<dbReference type="GO" id="GO:0004812">
    <property type="term" value="F:aminoacyl-tRNA ligase activity"/>
    <property type="evidence" value="ECO:0007669"/>
    <property type="project" value="UniProtKB-KW"/>
</dbReference>
<gene>
    <name evidence="1" type="ordered locus">NAMH_0010</name>
</gene>
<proteinExistence type="predicted"/>
<dbReference type="EMBL" id="CP001279">
    <property type="protein sequence ID" value="ACM93447.1"/>
    <property type="molecule type" value="Genomic_DNA"/>
</dbReference>
<organism evidence="1 2">
    <name type="scientific">Nautilia profundicola (strain ATCC BAA-1463 / DSM 18972 / AmH)</name>
    <dbReference type="NCBI Taxonomy" id="598659"/>
    <lineage>
        <taxon>Bacteria</taxon>
        <taxon>Pseudomonadati</taxon>
        <taxon>Campylobacterota</taxon>
        <taxon>Epsilonproteobacteria</taxon>
        <taxon>Nautiliales</taxon>
        <taxon>Nautiliaceae</taxon>
        <taxon>Nautilia</taxon>
    </lineage>
</organism>
<keyword evidence="2" id="KW-1185">Reference proteome</keyword>
<name>B9L744_NAUPA</name>
<dbReference type="HOGENOM" id="CLU_2437753_0_0_7"/>
<evidence type="ECO:0000313" key="1">
    <source>
        <dbReference type="EMBL" id="ACM93447.1"/>
    </source>
</evidence>
<reference evidence="1 2" key="1">
    <citation type="journal article" date="2009" name="PLoS Genet.">
        <title>Adaptations to submarine hydrothermal environments exemplified by the genome of Nautilia profundicola.</title>
        <authorList>
            <person name="Campbell B.J."/>
            <person name="Smith J.L."/>
            <person name="Hanson T.E."/>
            <person name="Klotz M.G."/>
            <person name="Stein L.Y."/>
            <person name="Lee C.K."/>
            <person name="Wu D."/>
            <person name="Robinson J.M."/>
            <person name="Khouri H.M."/>
            <person name="Eisen J.A."/>
            <person name="Cary S.C."/>
        </authorList>
    </citation>
    <scope>NUCLEOTIDE SEQUENCE [LARGE SCALE GENOMIC DNA]</scope>
    <source>
        <strain evidence="2">ATCC BAA-1463 / DSM 18972 / AmH</strain>
    </source>
</reference>
<sequence length="90" mass="10646">MKSELNNYLEFKKNVNEIKYLKNKYNTTIIKSVKKICNINYKNNLIILSCNTELKNLNKLTLFLKSNIKIKSFSIVKSDNHILFKAEIFK</sequence>
<protein>
    <submittedName>
        <fullName evidence="1">Valyl-tRNA synthetase</fullName>
    </submittedName>
</protein>
<dbReference type="Proteomes" id="UP000000448">
    <property type="component" value="Chromosome"/>
</dbReference>
<dbReference type="AlphaFoldDB" id="B9L744"/>
<dbReference type="STRING" id="598659.NAMH_0010"/>
<evidence type="ECO:0000313" key="2">
    <source>
        <dbReference type="Proteomes" id="UP000000448"/>
    </source>
</evidence>
<accession>B9L744</accession>
<dbReference type="KEGG" id="nam:NAMH_0010"/>